<organism evidence="2 4">
    <name type="scientific">Streptococcus equinus JB1</name>
    <dbReference type="NCBI Taxonomy" id="1294274"/>
    <lineage>
        <taxon>Bacteria</taxon>
        <taxon>Bacillati</taxon>
        <taxon>Bacillota</taxon>
        <taxon>Bacilli</taxon>
        <taxon>Lactobacillales</taxon>
        <taxon>Streptococcaceae</taxon>
        <taxon>Streptococcus</taxon>
    </lineage>
</organism>
<dbReference type="Proteomes" id="UP000182793">
    <property type="component" value="Unassembled WGS sequence"/>
</dbReference>
<dbReference type="EMBL" id="FOTG01000003">
    <property type="protein sequence ID" value="SFL16333.1"/>
    <property type="molecule type" value="Genomic_DNA"/>
</dbReference>
<evidence type="ECO:0000256" key="1">
    <source>
        <dbReference type="SAM" id="MobiDB-lite"/>
    </source>
</evidence>
<evidence type="ECO:0000313" key="3">
    <source>
        <dbReference type="EMBL" id="SFL16333.1"/>
    </source>
</evidence>
<gene>
    <name evidence="2" type="ORF">H702_07045</name>
    <name evidence="3" type="ORF">SAMN02910290_00717</name>
</gene>
<dbReference type="RefSeq" id="WP_052071124.1">
    <property type="nucleotide sequence ID" value="NZ_AUZH01000026.1"/>
</dbReference>
<name>A0A091BRT9_STREI</name>
<dbReference type="Pfam" id="PF04860">
    <property type="entry name" value="Phage_portal"/>
    <property type="match status" value="1"/>
</dbReference>
<proteinExistence type="predicted"/>
<dbReference type="EMBL" id="AUZH01000026">
    <property type="protein sequence ID" value="KFN87414.1"/>
    <property type="molecule type" value="Genomic_DNA"/>
</dbReference>
<dbReference type="InterPro" id="IPR006944">
    <property type="entry name" value="Phage/GTA_portal"/>
</dbReference>
<reference evidence="3 5" key="2">
    <citation type="submission" date="2016-10" db="EMBL/GenBank/DDBJ databases">
        <authorList>
            <person name="Varghese N."/>
            <person name="Submissions S."/>
        </authorList>
    </citation>
    <scope>NUCLEOTIDE SEQUENCE [LARGE SCALE GENOMIC DNA]</scope>
    <source>
        <strain evidence="3 5">JB1</strain>
    </source>
</reference>
<dbReference type="InterPro" id="IPR006427">
    <property type="entry name" value="Portal_HK97"/>
</dbReference>
<dbReference type="AlphaFoldDB" id="A0A091BRT9"/>
<protein>
    <submittedName>
        <fullName evidence="3">Phage portal protein, HK97 family</fullName>
    </submittedName>
</protein>
<keyword evidence="5" id="KW-1185">Reference proteome</keyword>
<sequence>MSLLDYFKFQRAPTFSDTDDGVISELSKNISLKYGALHKVSNYVGRGVSKAKFVLKGPDAEKLSAEWLYKLNVEPNPNQTASQFLGEIGKAMIEEGEVMIVAYKGSLYIADSYSKEEESLEGNKYHVTSIQGINVDEFFDADEVILLKNENDGLNNYLEKLWEDYGELLGRVINRQKTANQIRFTFTQPKDKIREMAQEAVDGENRKESNQQRFFNRVIQKIKTDSVVGIPLSGKNSYEEFSSKGSGRVTFVEDMDGLLKQYTDDLCQIIGLPPALVHGEMADNEKNYEMAVETVFEPIVQKLVDGLQRAIFDEKQYQAGNRVKVTGLHRFNLFDIATSGDKLIAAGLAMADEIREEIGLEPLPNGLGQRLYITKNYLEMRVEGGTKDNEENRNQGSDNDERL</sequence>
<dbReference type="Proteomes" id="UP000029382">
    <property type="component" value="Unassembled WGS sequence"/>
</dbReference>
<accession>A0A091BRT9</accession>
<evidence type="ECO:0000313" key="2">
    <source>
        <dbReference type="EMBL" id="KFN87414.1"/>
    </source>
</evidence>
<evidence type="ECO:0000313" key="5">
    <source>
        <dbReference type="Proteomes" id="UP000182793"/>
    </source>
</evidence>
<evidence type="ECO:0000313" key="4">
    <source>
        <dbReference type="Proteomes" id="UP000029382"/>
    </source>
</evidence>
<comment type="caution">
    <text evidence="2">The sequence shown here is derived from an EMBL/GenBank/DDBJ whole genome shotgun (WGS) entry which is preliminary data.</text>
</comment>
<reference evidence="2 4" key="1">
    <citation type="journal article" date="2014" name="Genome Announc.">
        <title>Draft Genome Sequences of Streptococcus bovis Strains ATCC 33317 and JB1.</title>
        <authorList>
            <person name="Benahmed F.H."/>
            <person name="Gopinath G.R."/>
            <person name="Harbottle H."/>
            <person name="Cotta M.A."/>
            <person name="Luo Y."/>
            <person name="Henderson C."/>
            <person name="Teri P."/>
            <person name="Soppet D."/>
            <person name="Rasmussen M."/>
            <person name="Whitehead T.R."/>
            <person name="Davidson M."/>
        </authorList>
    </citation>
    <scope>NUCLEOTIDE SEQUENCE [LARGE SCALE GENOMIC DNA]</scope>
    <source>
        <strain evidence="2 4">JB1</strain>
    </source>
</reference>
<dbReference type="NCBIfam" id="TIGR01537">
    <property type="entry name" value="portal_HK97"/>
    <property type="match status" value="1"/>
</dbReference>
<feature type="region of interest" description="Disordered" evidence="1">
    <location>
        <begin position="383"/>
        <end position="403"/>
    </location>
</feature>